<reference evidence="2" key="1">
    <citation type="journal article" date="2015" name="Sci. Rep.">
        <title>The power of single molecule real-time sequencing technology in the de novo assembly of a eukaryotic genome.</title>
        <authorList>
            <person name="Sakai H."/>
            <person name="Naito K."/>
            <person name="Ogiso-Tanaka E."/>
            <person name="Takahashi Y."/>
            <person name="Iseki K."/>
            <person name="Muto C."/>
            <person name="Satou K."/>
            <person name="Teruya K."/>
            <person name="Shiroma A."/>
            <person name="Shimoji M."/>
            <person name="Hirano T."/>
            <person name="Itoh T."/>
            <person name="Kaga A."/>
            <person name="Tomooka N."/>
        </authorList>
    </citation>
    <scope>NUCLEOTIDE SEQUENCE</scope>
</reference>
<feature type="non-terminal residue" evidence="2">
    <location>
        <position position="1"/>
    </location>
</feature>
<dbReference type="EMBL" id="AP015085">
    <property type="protein sequence ID" value="BAU03124.1"/>
    <property type="molecule type" value="Genomic_DNA"/>
</dbReference>
<sequence>THGDHHPESSKATVPKLTSLGNILSQLFLSILPLCMLSTISTICPMKSSIDQPLCNFESTFAWDVCVLNFTFYMFHSL</sequence>
<dbReference type="AlphaFoldDB" id="A0A0S3TDI8"/>
<proteinExistence type="predicted"/>
<keyword evidence="1" id="KW-0812">Transmembrane</keyword>
<protein>
    <submittedName>
        <fullName evidence="2">Uncharacterized protein</fullName>
    </submittedName>
</protein>
<accession>A0A0S3TDI8</accession>
<evidence type="ECO:0000313" key="2">
    <source>
        <dbReference type="EMBL" id="BAU03124.1"/>
    </source>
</evidence>
<gene>
    <name evidence="2" type="primary">Vigan.UMG014900</name>
    <name evidence="2" type="ORF">VIGAN_UM014900</name>
</gene>
<feature type="transmembrane region" description="Helical" evidence="1">
    <location>
        <begin position="23"/>
        <end position="44"/>
    </location>
</feature>
<name>A0A0S3TDI8_PHAAN</name>
<evidence type="ECO:0000256" key="1">
    <source>
        <dbReference type="SAM" id="Phobius"/>
    </source>
</evidence>
<keyword evidence="1" id="KW-1133">Transmembrane helix</keyword>
<keyword evidence="1" id="KW-0472">Membrane</keyword>
<organism evidence="2">
    <name type="scientific">Vigna angularis var. angularis</name>
    <dbReference type="NCBI Taxonomy" id="157739"/>
    <lineage>
        <taxon>Eukaryota</taxon>
        <taxon>Viridiplantae</taxon>
        <taxon>Streptophyta</taxon>
        <taxon>Embryophyta</taxon>
        <taxon>Tracheophyta</taxon>
        <taxon>Spermatophyta</taxon>
        <taxon>Magnoliopsida</taxon>
        <taxon>eudicotyledons</taxon>
        <taxon>Gunneridae</taxon>
        <taxon>Pentapetalae</taxon>
        <taxon>rosids</taxon>
        <taxon>fabids</taxon>
        <taxon>Fabales</taxon>
        <taxon>Fabaceae</taxon>
        <taxon>Papilionoideae</taxon>
        <taxon>50 kb inversion clade</taxon>
        <taxon>NPAAA clade</taxon>
        <taxon>indigoferoid/millettioid clade</taxon>
        <taxon>Phaseoleae</taxon>
        <taxon>Vigna</taxon>
    </lineage>
</organism>